<dbReference type="EMBL" id="OGUS01000066">
    <property type="protein sequence ID" value="SPC06564.1"/>
    <property type="molecule type" value="Genomic_DNA"/>
</dbReference>
<sequence length="43" mass="4981">MARERETTLRLGLTQAFAHNAQLLYLVSFDVSLALRPLWPYFA</sequence>
<proteinExistence type="predicted"/>
<organism evidence="1 3">
    <name type="scientific">Cupriavidus oxalaticus</name>
    <dbReference type="NCBI Taxonomy" id="96344"/>
    <lineage>
        <taxon>Bacteria</taxon>
        <taxon>Pseudomonadati</taxon>
        <taxon>Pseudomonadota</taxon>
        <taxon>Betaproteobacteria</taxon>
        <taxon>Burkholderiales</taxon>
        <taxon>Burkholderiaceae</taxon>
        <taxon>Cupriavidus</taxon>
    </lineage>
</organism>
<evidence type="ECO:0000313" key="1">
    <source>
        <dbReference type="EMBL" id="SPC06564.1"/>
    </source>
</evidence>
<protein>
    <submittedName>
        <fullName evidence="1">Uncharacterized protein</fullName>
    </submittedName>
</protein>
<reference evidence="3" key="2">
    <citation type="submission" date="2018-01" db="EMBL/GenBank/DDBJ databases">
        <authorList>
            <person name="Gaut B.S."/>
            <person name="Morton B.R."/>
            <person name="Clegg M.T."/>
            <person name="Duvall M.R."/>
        </authorList>
    </citation>
    <scope>NUCLEOTIDE SEQUENCE [LARGE SCALE GENOMIC DNA]</scope>
</reference>
<dbReference type="Proteomes" id="UP000256862">
    <property type="component" value="Chromosome CO2235"/>
</dbReference>
<evidence type="ECO:0000313" key="3">
    <source>
        <dbReference type="Proteomes" id="UP000256862"/>
    </source>
</evidence>
<accession>A0A375FR66</accession>
<comment type="caution">
    <text evidence="1">The sequence shown here is derived from an EMBL/GenBank/DDBJ whole genome shotgun (WGS) entry which is preliminary data.</text>
</comment>
<dbReference type="EMBL" id="OGUS01000115">
    <property type="protein sequence ID" value="SPC12454.1"/>
    <property type="molecule type" value="Genomic_DNA"/>
</dbReference>
<name>A0A375FR66_9BURK</name>
<evidence type="ECO:0000313" key="2">
    <source>
        <dbReference type="EMBL" id="SPC12454.1"/>
    </source>
</evidence>
<dbReference type="AlphaFoldDB" id="A0A375FR66"/>
<gene>
    <name evidence="2" type="ORF">CO2235_150109</name>
    <name evidence="1" type="ORF">CO2235_U600009</name>
</gene>
<reference evidence="1" key="1">
    <citation type="submission" date="2018-01" db="EMBL/GenBank/DDBJ databases">
        <authorList>
            <person name="Clerissi C."/>
        </authorList>
    </citation>
    <scope>NUCLEOTIDE SEQUENCE</scope>
    <source>
        <strain evidence="1">Cupriavidus oxalaticus LMG 2235</strain>
    </source>
</reference>